<evidence type="ECO:0000256" key="1">
    <source>
        <dbReference type="SAM" id="MobiDB-lite"/>
    </source>
</evidence>
<feature type="compositionally biased region" description="Acidic residues" evidence="1">
    <location>
        <begin position="17"/>
        <end position="26"/>
    </location>
</feature>
<gene>
    <name evidence="2" type="ORF">DIATSA_LOCUS4883</name>
</gene>
<evidence type="ECO:0000313" key="3">
    <source>
        <dbReference type="Proteomes" id="UP001153714"/>
    </source>
</evidence>
<keyword evidence="3" id="KW-1185">Reference proteome</keyword>
<dbReference type="EMBL" id="OU893347">
    <property type="protein sequence ID" value="CAG9786971.1"/>
    <property type="molecule type" value="Genomic_DNA"/>
</dbReference>
<dbReference type="GO" id="GO:0017053">
    <property type="term" value="C:transcription repressor complex"/>
    <property type="evidence" value="ECO:0007669"/>
    <property type="project" value="InterPro"/>
</dbReference>
<reference evidence="2" key="2">
    <citation type="submission" date="2022-10" db="EMBL/GenBank/DDBJ databases">
        <authorList>
            <consortium name="ENA_rothamsted_submissions"/>
            <consortium name="culmorum"/>
            <person name="King R."/>
        </authorList>
    </citation>
    <scope>NUCLEOTIDE SEQUENCE</scope>
</reference>
<feature type="region of interest" description="Disordered" evidence="1">
    <location>
        <begin position="1"/>
        <end position="39"/>
    </location>
</feature>
<dbReference type="AlphaFoldDB" id="A0A9N9R087"/>
<organism evidence="2 3">
    <name type="scientific">Diatraea saccharalis</name>
    <name type="common">sugarcane borer</name>
    <dbReference type="NCBI Taxonomy" id="40085"/>
    <lineage>
        <taxon>Eukaryota</taxon>
        <taxon>Metazoa</taxon>
        <taxon>Ecdysozoa</taxon>
        <taxon>Arthropoda</taxon>
        <taxon>Hexapoda</taxon>
        <taxon>Insecta</taxon>
        <taxon>Pterygota</taxon>
        <taxon>Neoptera</taxon>
        <taxon>Endopterygota</taxon>
        <taxon>Lepidoptera</taxon>
        <taxon>Glossata</taxon>
        <taxon>Ditrysia</taxon>
        <taxon>Pyraloidea</taxon>
        <taxon>Crambidae</taxon>
        <taxon>Crambinae</taxon>
        <taxon>Diatraea</taxon>
    </lineage>
</organism>
<sequence length="107" mass="12506">MINQPKMNYKEYGQSYDEPELTEDSVELPGPEGPPVSRIPELLPEQKAANKDNINLNYRDEVPSREQLLRAHARRWADVRQAWLDQAQLVEARYHHTQQSLNKINVK</sequence>
<accession>A0A9N9R087</accession>
<proteinExistence type="predicted"/>
<dbReference type="Pfam" id="PF15306">
    <property type="entry name" value="LIN37"/>
    <property type="match status" value="1"/>
</dbReference>
<name>A0A9N9R087_9NEOP</name>
<protein>
    <submittedName>
        <fullName evidence="2">Uncharacterized protein</fullName>
    </submittedName>
</protein>
<reference evidence="2" key="1">
    <citation type="submission" date="2021-12" db="EMBL/GenBank/DDBJ databases">
        <authorList>
            <person name="King R."/>
        </authorList>
    </citation>
    <scope>NUCLEOTIDE SEQUENCE</scope>
</reference>
<evidence type="ECO:0000313" key="2">
    <source>
        <dbReference type="EMBL" id="CAG9786971.1"/>
    </source>
</evidence>
<dbReference type="OrthoDB" id="6287771at2759"/>
<dbReference type="Proteomes" id="UP001153714">
    <property type="component" value="Chromosome 16"/>
</dbReference>
<dbReference type="InterPro" id="IPR028226">
    <property type="entry name" value="LIN37"/>
</dbReference>